<accession>A0A7W7Y5Z4</accession>
<dbReference type="InterPro" id="IPR029058">
    <property type="entry name" value="AB_hydrolase_fold"/>
</dbReference>
<evidence type="ECO:0000256" key="1">
    <source>
        <dbReference type="ARBA" id="ARBA00011738"/>
    </source>
</evidence>
<evidence type="ECO:0000256" key="3">
    <source>
        <dbReference type="ARBA" id="ARBA00022605"/>
    </source>
</evidence>
<comment type="caution">
    <text evidence="7">Lacks conserved residue(s) required for the propagation of feature annotation.</text>
</comment>
<feature type="active site" description="Nucleophile" evidence="7 8">
    <location>
        <position position="155"/>
    </location>
</feature>
<feature type="active site" evidence="7 8">
    <location>
        <position position="317"/>
    </location>
</feature>
<dbReference type="UniPathway" id="UPA00051">
    <property type="reaction ID" value="UER00074"/>
</dbReference>
<comment type="function">
    <text evidence="7">Transfers an acetyl group from acetyl-CoA to L-homoserine, forming acetyl-L-homoserine.</text>
</comment>
<dbReference type="Gene3D" id="1.10.1740.110">
    <property type="match status" value="1"/>
</dbReference>
<comment type="subcellular location">
    <subcellularLocation>
        <location evidence="7">Cytoplasm</location>
    </subcellularLocation>
</comment>
<keyword evidence="2 7" id="KW-0963">Cytoplasm</keyword>
<comment type="caution">
    <text evidence="10">The sequence shown here is derived from an EMBL/GenBank/DDBJ whole genome shotgun (WGS) entry which is preliminary data.</text>
</comment>
<evidence type="ECO:0000256" key="7">
    <source>
        <dbReference type="HAMAP-Rule" id="MF_00296"/>
    </source>
</evidence>
<evidence type="ECO:0000256" key="6">
    <source>
        <dbReference type="ARBA" id="ARBA00023315"/>
    </source>
</evidence>
<evidence type="ECO:0000256" key="8">
    <source>
        <dbReference type="PIRSR" id="PIRSR000443-1"/>
    </source>
</evidence>
<dbReference type="Gene3D" id="3.40.50.1820">
    <property type="entry name" value="alpha/beta hydrolase"/>
    <property type="match status" value="1"/>
</dbReference>
<dbReference type="NCBIfam" id="NF001209">
    <property type="entry name" value="PRK00175.1"/>
    <property type="match status" value="1"/>
</dbReference>
<dbReference type="GO" id="GO:0009086">
    <property type="term" value="P:methionine biosynthetic process"/>
    <property type="evidence" value="ECO:0007669"/>
    <property type="project" value="UniProtKB-UniRule"/>
</dbReference>
<dbReference type="HAMAP" id="MF_00296">
    <property type="entry name" value="MetX_acyltransf"/>
    <property type="match status" value="1"/>
</dbReference>
<dbReference type="InterPro" id="IPR008220">
    <property type="entry name" value="HAT_MetX-like"/>
</dbReference>
<evidence type="ECO:0000256" key="5">
    <source>
        <dbReference type="ARBA" id="ARBA00023167"/>
    </source>
</evidence>
<dbReference type="Proteomes" id="UP000528322">
    <property type="component" value="Unassembled WGS sequence"/>
</dbReference>
<dbReference type="EMBL" id="JACHID010000015">
    <property type="protein sequence ID" value="MBB5022716.1"/>
    <property type="molecule type" value="Genomic_DNA"/>
</dbReference>
<gene>
    <name evidence="7" type="primary">metXA</name>
    <name evidence="10" type="ORF">HNR37_002059</name>
</gene>
<name>A0A7W7Y5Z4_9BACT</name>
<dbReference type="InterPro" id="IPR000073">
    <property type="entry name" value="AB_hydrolase_1"/>
</dbReference>
<reference evidence="10 11" key="1">
    <citation type="submission" date="2020-08" db="EMBL/GenBank/DDBJ databases">
        <title>Genomic Encyclopedia of Type Strains, Phase IV (KMG-IV): sequencing the most valuable type-strain genomes for metagenomic binning, comparative biology and taxonomic classification.</title>
        <authorList>
            <person name="Goeker M."/>
        </authorList>
    </citation>
    <scope>NUCLEOTIDE SEQUENCE [LARGE SCALE GENOMIC DNA]</scope>
    <source>
        <strain evidence="10 11">DSM 22071</strain>
    </source>
</reference>
<keyword evidence="4 7" id="KW-0808">Transferase</keyword>
<feature type="binding site" evidence="7">
    <location>
        <position position="224"/>
    </location>
    <ligand>
        <name>substrate</name>
    </ligand>
</feature>
<dbReference type="GO" id="GO:0009092">
    <property type="term" value="P:homoserine metabolic process"/>
    <property type="evidence" value="ECO:0007669"/>
    <property type="project" value="TreeGrafter"/>
</dbReference>
<comment type="pathway">
    <text evidence="7">Amino-acid biosynthesis; L-methionine biosynthesis via de novo pathway; O-acetyl-L-homoserine from L-homoserine: step 1/1.</text>
</comment>
<dbReference type="EC" id="2.3.1.31" evidence="7"/>
<dbReference type="RefSeq" id="WP_183733737.1">
    <property type="nucleotide sequence ID" value="NZ_JACHID010000015.1"/>
</dbReference>
<evidence type="ECO:0000313" key="11">
    <source>
        <dbReference type="Proteomes" id="UP000528322"/>
    </source>
</evidence>
<dbReference type="SUPFAM" id="SSF53474">
    <property type="entry name" value="alpha/beta-Hydrolases"/>
    <property type="match status" value="1"/>
</dbReference>
<dbReference type="GO" id="GO:0004414">
    <property type="term" value="F:homoserine O-acetyltransferase activity"/>
    <property type="evidence" value="ECO:0007669"/>
    <property type="project" value="UniProtKB-UniRule"/>
</dbReference>
<dbReference type="NCBIfam" id="TIGR01392">
    <property type="entry name" value="homoserO_Ac_trn"/>
    <property type="match status" value="1"/>
</dbReference>
<dbReference type="PIRSF" id="PIRSF000443">
    <property type="entry name" value="Homoser_Ac_trans"/>
    <property type="match status" value="1"/>
</dbReference>
<evidence type="ECO:0000313" key="10">
    <source>
        <dbReference type="EMBL" id="MBB5022716.1"/>
    </source>
</evidence>
<sequence>MSEKLLVQTRHFQLHLGEKGFFLESGRILPEVNIAYETYGVLNADRSNVILICHALTGNAHAAGYNHESESKPGWWDAMIGPGKVLDTNKYFIVSTNVIGGCHGTTGPRSVNPATGRRYNIQFPVVTVKDMVRAQWLFVKQCFHVEKIHTVIGGSLGGMQVLQWAISYPSKVERAVVIAATGRISPQAIAMNKVGRQAIMRDPNWKNGNYPDGAGPVDGLGVARMMGHISYLSYDSMQRKFGRDFKKTDGFYDFFGEFQVESYLDYNGYNFAKRFDANSYLYLIKAMDLFDIGMDNGYREVLAAITSRTLVVSIASDILFPAHESRELYQAMSEEGVDVTYHEMDSDVGHDGFLVDYHLLVPVVESFLNA</sequence>
<keyword evidence="3 7" id="KW-0028">Amino-acid biosynthesis</keyword>
<comment type="similarity">
    <text evidence="7">Belongs to the AB hydrolase superfamily. MetX family.</text>
</comment>
<dbReference type="GO" id="GO:0005737">
    <property type="term" value="C:cytoplasm"/>
    <property type="evidence" value="ECO:0007669"/>
    <property type="project" value="UniProtKB-SubCell"/>
</dbReference>
<organism evidence="10 11">
    <name type="scientific">Desulfurispira natronophila</name>
    <dbReference type="NCBI Taxonomy" id="682562"/>
    <lineage>
        <taxon>Bacteria</taxon>
        <taxon>Pseudomonadati</taxon>
        <taxon>Chrysiogenota</taxon>
        <taxon>Chrysiogenia</taxon>
        <taxon>Chrysiogenales</taxon>
        <taxon>Chrysiogenaceae</taxon>
        <taxon>Desulfurispira</taxon>
    </lineage>
</organism>
<protein>
    <recommendedName>
        <fullName evidence="7">Homoserine O-acetyltransferase</fullName>
        <shortName evidence="7">HAT</shortName>
        <ecNumber evidence="7">2.3.1.31</ecNumber>
    </recommendedName>
    <alternativeName>
        <fullName evidence="7">Homoserine transacetylase</fullName>
        <shortName evidence="7">HTA</shortName>
    </alternativeName>
</protein>
<feature type="domain" description="AB hydrolase-1" evidence="9">
    <location>
        <begin position="48"/>
        <end position="356"/>
    </location>
</feature>
<comment type="catalytic activity">
    <reaction evidence="7">
        <text>L-homoserine + acetyl-CoA = O-acetyl-L-homoserine + CoA</text>
        <dbReference type="Rhea" id="RHEA:13701"/>
        <dbReference type="ChEBI" id="CHEBI:57287"/>
        <dbReference type="ChEBI" id="CHEBI:57288"/>
        <dbReference type="ChEBI" id="CHEBI:57476"/>
        <dbReference type="ChEBI" id="CHEBI:57716"/>
        <dbReference type="EC" id="2.3.1.31"/>
    </reaction>
</comment>
<keyword evidence="6 7" id="KW-0012">Acyltransferase</keyword>
<dbReference type="FunFam" id="1.10.1740.110:FF:000001">
    <property type="entry name" value="Homoserine O-acetyltransferase"/>
    <property type="match status" value="1"/>
</dbReference>
<dbReference type="PANTHER" id="PTHR32268:SF11">
    <property type="entry name" value="HOMOSERINE O-ACETYLTRANSFERASE"/>
    <property type="match status" value="1"/>
</dbReference>
<proteinExistence type="inferred from homology"/>
<dbReference type="Pfam" id="PF00561">
    <property type="entry name" value="Abhydrolase_1"/>
    <property type="match status" value="1"/>
</dbReference>
<feature type="active site" evidence="7 8">
    <location>
        <position position="350"/>
    </location>
</feature>
<dbReference type="PANTHER" id="PTHR32268">
    <property type="entry name" value="HOMOSERINE O-ACETYLTRANSFERASE"/>
    <property type="match status" value="1"/>
</dbReference>
<evidence type="ECO:0000256" key="4">
    <source>
        <dbReference type="ARBA" id="ARBA00022679"/>
    </source>
</evidence>
<evidence type="ECO:0000259" key="9">
    <source>
        <dbReference type="Pfam" id="PF00561"/>
    </source>
</evidence>
<comment type="subunit">
    <text evidence="1 7">Homodimer.</text>
</comment>
<evidence type="ECO:0000256" key="2">
    <source>
        <dbReference type="ARBA" id="ARBA00022490"/>
    </source>
</evidence>
<dbReference type="AlphaFoldDB" id="A0A7W7Y5Z4"/>
<feature type="binding site" evidence="7">
    <location>
        <position position="351"/>
    </location>
    <ligand>
        <name>substrate</name>
    </ligand>
</feature>
<keyword evidence="5 7" id="KW-0486">Methionine biosynthesis</keyword>
<keyword evidence="11" id="KW-1185">Reference proteome</keyword>